<evidence type="ECO:0000313" key="13">
    <source>
        <dbReference type="RefSeq" id="XP_014671756.1"/>
    </source>
</evidence>
<proteinExistence type="inferred from homology"/>
<evidence type="ECO:0000256" key="2">
    <source>
        <dbReference type="ARBA" id="ARBA00006127"/>
    </source>
</evidence>
<protein>
    <submittedName>
        <fullName evidence="13">Fibulin-1-like</fullName>
    </submittedName>
</protein>
<organism evidence="12 13">
    <name type="scientific">Priapulus caudatus</name>
    <name type="common">Priapulid worm</name>
    <dbReference type="NCBI Taxonomy" id="37621"/>
    <lineage>
        <taxon>Eukaryota</taxon>
        <taxon>Metazoa</taxon>
        <taxon>Ecdysozoa</taxon>
        <taxon>Scalidophora</taxon>
        <taxon>Priapulida</taxon>
        <taxon>Priapulimorpha</taxon>
        <taxon>Priapulimorphida</taxon>
        <taxon>Priapulidae</taxon>
        <taxon>Priapulus</taxon>
    </lineage>
</organism>
<evidence type="ECO:0000256" key="6">
    <source>
        <dbReference type="ARBA" id="ARBA00022737"/>
    </source>
</evidence>
<dbReference type="PROSITE" id="PS00010">
    <property type="entry name" value="ASX_HYDROXYL"/>
    <property type="match status" value="4"/>
</dbReference>
<dbReference type="SUPFAM" id="SSF57196">
    <property type="entry name" value="EGF/Laminin"/>
    <property type="match status" value="1"/>
</dbReference>
<comment type="similarity">
    <text evidence="2">Belongs to the fibulin family.</text>
</comment>
<sequence>MALLPSEVSLRITFNDECEDINECALGISSCPISQRCDNSIGSYICTREVNCGTGYTYNSDNQQCTDDNECELGTHNCGPAYDCHNLQGSFRCTIKTCPPGETINLQTGVCREVQCARGFRADIQGNCVDVNECETRPDTCRRNQRCHNTIGSYECKNLLNCGTGYELSEDGTQCMDLDECTTGTHECRGGQICRNRPGGYTCQCETGYIYNGIIKICEDINECERYGSYICSRTADCINTPGSYTCECHDGFRADETGKICRDINECEESTTICHQQCLNTWGSYQCHCDSGYQLAEDKRTCRDIDECSLWSGRGSLCIGYCENTPGSYACTCPQGYTLSTDGRTCQDNDECETNPCQLDELCLNTRGDKKCITITCPQNYVKDPDQNNRCTRESVVCQQGDQACINRPLAVSYNHLAFQSNMHIRPGGLDFFTMRGALWSTTTLRFEMEMVNARVPQSIVAATQESFRLKRVGANQAIIALMEPLKGPQEVELSLKMKIFSNGQYAGVAVAKIYIYVSPHDF</sequence>
<evidence type="ECO:0000256" key="10">
    <source>
        <dbReference type="PROSITE-ProRule" id="PRU00076"/>
    </source>
</evidence>
<evidence type="ECO:0000313" key="12">
    <source>
        <dbReference type="Proteomes" id="UP000695022"/>
    </source>
</evidence>
<evidence type="ECO:0000256" key="8">
    <source>
        <dbReference type="ARBA" id="ARBA00023157"/>
    </source>
</evidence>
<keyword evidence="3" id="KW-0964">Secreted</keyword>
<dbReference type="RefSeq" id="XP_014671756.1">
    <property type="nucleotide sequence ID" value="XM_014816270.1"/>
</dbReference>
<dbReference type="PANTHER" id="PTHR24040">
    <property type="entry name" value="LAMININ G-LIKE DOMAIN-CONTAINING PROTEIN"/>
    <property type="match status" value="1"/>
</dbReference>
<dbReference type="PROSITE" id="PS50026">
    <property type="entry name" value="EGF_3"/>
    <property type="match status" value="4"/>
</dbReference>
<dbReference type="Pfam" id="PF12662">
    <property type="entry name" value="cEGF"/>
    <property type="match status" value="2"/>
</dbReference>
<dbReference type="SMART" id="SM00179">
    <property type="entry name" value="EGF_CA"/>
    <property type="match status" value="8"/>
</dbReference>
<dbReference type="SMART" id="SM00181">
    <property type="entry name" value="EGF"/>
    <property type="match status" value="8"/>
</dbReference>
<dbReference type="InterPro" id="IPR049883">
    <property type="entry name" value="NOTCH1_EGF-like"/>
</dbReference>
<dbReference type="PROSITE" id="PS01186">
    <property type="entry name" value="EGF_2"/>
    <property type="match status" value="3"/>
</dbReference>
<keyword evidence="9" id="KW-0325">Glycoprotein</keyword>
<dbReference type="PANTHER" id="PTHR24040:SF13">
    <property type="entry name" value="FIBROPELLIN-1"/>
    <property type="match status" value="1"/>
</dbReference>
<reference evidence="13" key="1">
    <citation type="submission" date="2025-08" db="UniProtKB">
        <authorList>
            <consortium name="RefSeq"/>
        </authorList>
    </citation>
    <scope>IDENTIFICATION</scope>
</reference>
<dbReference type="InterPro" id="IPR051145">
    <property type="entry name" value="GAS-SHBG-PROS"/>
</dbReference>
<feature type="domain" description="EGF-like" evidence="11">
    <location>
        <begin position="220"/>
        <end position="259"/>
    </location>
</feature>
<comment type="subcellular location">
    <subcellularLocation>
        <location evidence="1">Secreted</location>
        <location evidence="1">Extracellular space</location>
        <location evidence="1">Extracellular matrix</location>
    </subcellularLocation>
</comment>
<evidence type="ECO:0000256" key="9">
    <source>
        <dbReference type="ARBA" id="ARBA00023180"/>
    </source>
</evidence>
<gene>
    <name evidence="13" type="primary">LOC106812400</name>
</gene>
<evidence type="ECO:0000256" key="5">
    <source>
        <dbReference type="ARBA" id="ARBA00022536"/>
    </source>
</evidence>
<keyword evidence="8" id="KW-1015">Disulfide bond</keyword>
<keyword evidence="7" id="KW-0106">Calcium</keyword>
<evidence type="ECO:0000256" key="3">
    <source>
        <dbReference type="ARBA" id="ARBA00022525"/>
    </source>
</evidence>
<evidence type="ECO:0000259" key="11">
    <source>
        <dbReference type="PROSITE" id="PS50026"/>
    </source>
</evidence>
<dbReference type="GeneID" id="106812400"/>
<feature type="domain" description="EGF-like" evidence="11">
    <location>
        <begin position="177"/>
        <end position="219"/>
    </location>
</feature>
<keyword evidence="12" id="KW-1185">Reference proteome</keyword>
<dbReference type="InterPro" id="IPR009030">
    <property type="entry name" value="Growth_fac_rcpt_cys_sf"/>
</dbReference>
<dbReference type="Proteomes" id="UP000695022">
    <property type="component" value="Unplaced"/>
</dbReference>
<comment type="caution">
    <text evidence="10">Lacks conserved residue(s) required for the propagation of feature annotation.</text>
</comment>
<dbReference type="InterPro" id="IPR000742">
    <property type="entry name" value="EGF"/>
</dbReference>
<dbReference type="PROSITE" id="PS01187">
    <property type="entry name" value="EGF_CA"/>
    <property type="match status" value="2"/>
</dbReference>
<dbReference type="Pfam" id="PF07645">
    <property type="entry name" value="EGF_CA"/>
    <property type="match status" value="5"/>
</dbReference>
<dbReference type="SUPFAM" id="SSF57184">
    <property type="entry name" value="Growth factor receptor domain"/>
    <property type="match status" value="2"/>
</dbReference>
<dbReference type="Gene3D" id="2.10.25.10">
    <property type="entry name" value="Laminin"/>
    <property type="match status" value="7"/>
</dbReference>
<evidence type="ECO:0000256" key="7">
    <source>
        <dbReference type="ARBA" id="ARBA00022837"/>
    </source>
</evidence>
<dbReference type="CDD" id="cd00054">
    <property type="entry name" value="EGF_CA"/>
    <property type="match status" value="3"/>
</dbReference>
<dbReference type="InterPro" id="IPR001881">
    <property type="entry name" value="EGF-like_Ca-bd_dom"/>
</dbReference>
<name>A0ABM1EHT5_PRICU</name>
<feature type="domain" description="EGF-like" evidence="11">
    <location>
        <begin position="264"/>
        <end position="304"/>
    </location>
</feature>
<dbReference type="InterPro" id="IPR055088">
    <property type="entry name" value="Fibulin_C"/>
</dbReference>
<dbReference type="InterPro" id="IPR018097">
    <property type="entry name" value="EGF_Ca-bd_CS"/>
</dbReference>
<dbReference type="InterPro" id="IPR026823">
    <property type="entry name" value="cEGF"/>
</dbReference>
<evidence type="ECO:0000256" key="4">
    <source>
        <dbReference type="ARBA" id="ARBA00022530"/>
    </source>
</evidence>
<dbReference type="Pfam" id="PF22914">
    <property type="entry name" value="Fibulin_C"/>
    <property type="match status" value="1"/>
</dbReference>
<keyword evidence="5 10" id="KW-0245">EGF-like domain</keyword>
<dbReference type="InterPro" id="IPR000152">
    <property type="entry name" value="EGF-type_Asp/Asn_hydroxyl_site"/>
</dbReference>
<keyword evidence="4" id="KW-0272">Extracellular matrix</keyword>
<evidence type="ECO:0000256" key="1">
    <source>
        <dbReference type="ARBA" id="ARBA00004498"/>
    </source>
</evidence>
<keyword evidence="6" id="KW-0677">Repeat</keyword>
<accession>A0ABM1EHT5</accession>
<feature type="domain" description="EGF-like" evidence="11">
    <location>
        <begin position="305"/>
        <end position="348"/>
    </location>
</feature>